<comment type="caution">
    <text evidence="4">The sequence shown here is derived from an EMBL/GenBank/DDBJ whole genome shotgun (WGS) entry which is preliminary data.</text>
</comment>
<gene>
    <name evidence="4" type="ORF">C1SCF055_LOCUS41998</name>
</gene>
<sequence length="646" mass="71364">MARRRVPKIFSFLFFTVVDATLTANSDTGASTFCFSVVRPGDEAKLLAQQFFEGIGIFGCDEYMIFSSIPAEEFFQPAQWGIKKWPQVGPIVHVVPEWDQSSWEPDVRTMNKVWEQVIAVGLYQQYDWTLKMDAEVAFLSPRLKDVLTPHCSTLGCEAIFLATGNGKMFRQVHALTQAAVTQMGQNTHSCKEQVADTSQESYLLDCLTLSGARAIKEPKLLADFTHATVAVVCNTSTGSFYRFPSWGQYMSCMGQAGYSVIPKSPSNPAKVSWTRDVLMKGGYLRPTIYCWALVQNAGEEPELMDWQRERGLGIFACDGWMVVSNVSAVEVLQGQAWHTNVTIINQPTTVAKTFVSKNGGIVPIIPNARVFEKAWQAVFQKGHFRDYDWTVKLDVSVAVVPERLRAVLKSRCPHDDCGKKLLQTFGKDLEGPVEALSNAAATSLAAGLGQCSSGPDWDKQPENEWLAACTSTLGITAMSTPALLSSFHQETPRPCDTVHASFHPFPQADEQETCLEQTGYYYIQAPATTTWTTTRTTTSRTSTSSTATTSTWTSTVAKVAPNSIFIWERRSWQRLLPVWVITMENEHQGIPFAIGLVAGISLLISIPVYGLCCRRPMQPARSRAEELVEDPGDPLIQGGSGGERSP</sequence>
<keyword evidence="2" id="KW-1133">Transmembrane helix</keyword>
<feature type="transmembrane region" description="Helical" evidence="2">
    <location>
        <begin position="590"/>
        <end position="612"/>
    </location>
</feature>
<name>A0A9P1DWK1_9DINO</name>
<evidence type="ECO:0000256" key="3">
    <source>
        <dbReference type="SAM" id="SignalP"/>
    </source>
</evidence>
<evidence type="ECO:0000313" key="4">
    <source>
        <dbReference type="EMBL" id="CAI4017348.1"/>
    </source>
</evidence>
<evidence type="ECO:0000256" key="1">
    <source>
        <dbReference type="SAM" id="MobiDB-lite"/>
    </source>
</evidence>
<feature type="region of interest" description="Disordered" evidence="1">
    <location>
        <begin position="622"/>
        <end position="646"/>
    </location>
</feature>
<reference evidence="5 6" key="2">
    <citation type="submission" date="2024-05" db="EMBL/GenBank/DDBJ databases">
        <authorList>
            <person name="Chen Y."/>
            <person name="Shah S."/>
            <person name="Dougan E. K."/>
            <person name="Thang M."/>
            <person name="Chan C."/>
        </authorList>
    </citation>
    <scope>NUCLEOTIDE SEQUENCE [LARGE SCALE GENOMIC DNA]</scope>
</reference>
<keyword evidence="2" id="KW-0472">Membrane</keyword>
<keyword evidence="6" id="KW-1185">Reference proteome</keyword>
<evidence type="ECO:0000313" key="6">
    <source>
        <dbReference type="Proteomes" id="UP001152797"/>
    </source>
</evidence>
<organism evidence="4">
    <name type="scientific">Cladocopium goreaui</name>
    <dbReference type="NCBI Taxonomy" id="2562237"/>
    <lineage>
        <taxon>Eukaryota</taxon>
        <taxon>Sar</taxon>
        <taxon>Alveolata</taxon>
        <taxon>Dinophyceae</taxon>
        <taxon>Suessiales</taxon>
        <taxon>Symbiodiniaceae</taxon>
        <taxon>Cladocopium</taxon>
    </lineage>
</organism>
<proteinExistence type="predicted"/>
<dbReference type="EMBL" id="CAMXCT030006632">
    <property type="protein sequence ID" value="CAL4804660.1"/>
    <property type="molecule type" value="Genomic_DNA"/>
</dbReference>
<dbReference type="OrthoDB" id="420668at2759"/>
<protein>
    <submittedName>
        <fullName evidence="5">DnaJ-like subfamily B member 8</fullName>
    </submittedName>
</protein>
<keyword evidence="2" id="KW-0812">Transmembrane</keyword>
<keyword evidence="3" id="KW-0732">Signal</keyword>
<evidence type="ECO:0000313" key="5">
    <source>
        <dbReference type="EMBL" id="CAL4804660.1"/>
    </source>
</evidence>
<dbReference type="Proteomes" id="UP001152797">
    <property type="component" value="Unassembled WGS sequence"/>
</dbReference>
<dbReference type="EMBL" id="CAMXCT020006632">
    <property type="protein sequence ID" value="CAL1170723.1"/>
    <property type="molecule type" value="Genomic_DNA"/>
</dbReference>
<reference evidence="4" key="1">
    <citation type="submission" date="2022-10" db="EMBL/GenBank/DDBJ databases">
        <authorList>
            <person name="Chen Y."/>
            <person name="Dougan E. K."/>
            <person name="Chan C."/>
            <person name="Rhodes N."/>
            <person name="Thang M."/>
        </authorList>
    </citation>
    <scope>NUCLEOTIDE SEQUENCE</scope>
</reference>
<dbReference type="EMBL" id="CAMXCT010006632">
    <property type="protein sequence ID" value="CAI4017348.1"/>
    <property type="molecule type" value="Genomic_DNA"/>
</dbReference>
<dbReference type="AlphaFoldDB" id="A0A9P1DWK1"/>
<feature type="chain" id="PRO_5043271722" evidence="3">
    <location>
        <begin position="21"/>
        <end position="646"/>
    </location>
</feature>
<feature type="signal peptide" evidence="3">
    <location>
        <begin position="1"/>
        <end position="20"/>
    </location>
</feature>
<accession>A0A9P1DWK1</accession>
<evidence type="ECO:0000256" key="2">
    <source>
        <dbReference type="SAM" id="Phobius"/>
    </source>
</evidence>